<evidence type="ECO:0000256" key="2">
    <source>
        <dbReference type="ARBA" id="ARBA00022857"/>
    </source>
</evidence>
<evidence type="ECO:0000256" key="1">
    <source>
        <dbReference type="ARBA" id="ARBA00006484"/>
    </source>
</evidence>
<dbReference type="Gene3D" id="3.40.50.720">
    <property type="entry name" value="NAD(P)-binding Rossmann-like Domain"/>
    <property type="match status" value="1"/>
</dbReference>
<name>A0A846YSX6_9NOCA</name>
<reference evidence="4 5" key="1">
    <citation type="submission" date="2020-04" db="EMBL/GenBank/DDBJ databases">
        <title>MicrobeNet Type strains.</title>
        <authorList>
            <person name="Nicholson A.C."/>
        </authorList>
    </citation>
    <scope>NUCLEOTIDE SEQUENCE [LARGE SCALE GENOMIC DNA]</scope>
    <source>
        <strain evidence="4 5">JCM 3332</strain>
    </source>
</reference>
<evidence type="ECO:0000256" key="3">
    <source>
        <dbReference type="ARBA" id="ARBA00023002"/>
    </source>
</evidence>
<keyword evidence="3" id="KW-0560">Oxidoreductase</keyword>
<protein>
    <recommendedName>
        <fullName evidence="6">Short subunit dehydrogenase</fullName>
    </recommendedName>
</protein>
<dbReference type="EMBL" id="JAAXOT010000024">
    <property type="protein sequence ID" value="NKY60568.1"/>
    <property type="molecule type" value="Genomic_DNA"/>
</dbReference>
<dbReference type="Proteomes" id="UP000570678">
    <property type="component" value="Unassembled WGS sequence"/>
</dbReference>
<dbReference type="AlphaFoldDB" id="A0A846YSX6"/>
<keyword evidence="5" id="KW-1185">Reference proteome</keyword>
<dbReference type="RefSeq" id="WP_062978597.1">
    <property type="nucleotide sequence ID" value="NZ_JAAXOT010000024.1"/>
</dbReference>
<accession>A0A846YSX6</accession>
<dbReference type="SUPFAM" id="SSF51735">
    <property type="entry name" value="NAD(P)-binding Rossmann-fold domains"/>
    <property type="match status" value="1"/>
</dbReference>
<organism evidence="4 5">
    <name type="scientific">Nocardia flavorosea</name>
    <dbReference type="NCBI Taxonomy" id="53429"/>
    <lineage>
        <taxon>Bacteria</taxon>
        <taxon>Bacillati</taxon>
        <taxon>Actinomycetota</taxon>
        <taxon>Actinomycetes</taxon>
        <taxon>Mycobacteriales</taxon>
        <taxon>Nocardiaceae</taxon>
        <taxon>Nocardia</taxon>
    </lineage>
</organism>
<dbReference type="InterPro" id="IPR036291">
    <property type="entry name" value="NAD(P)-bd_dom_sf"/>
</dbReference>
<gene>
    <name evidence="4" type="ORF">HGA15_31410</name>
</gene>
<keyword evidence="2" id="KW-0521">NADP</keyword>
<evidence type="ECO:0008006" key="6">
    <source>
        <dbReference type="Google" id="ProtNLM"/>
    </source>
</evidence>
<sequence>MSGRYSPAAGRAAAQECGGSLPLDLTELESVRAFAAAVRQELAGTPIDALILNAGVVFPDAARRTTDGYETTFAVNHLAHYRVRSGNGANTLA</sequence>
<dbReference type="PANTHER" id="PTHR24320:SF282">
    <property type="entry name" value="WW DOMAIN-CONTAINING OXIDOREDUCTASE"/>
    <property type="match status" value="1"/>
</dbReference>
<dbReference type="PANTHER" id="PTHR24320">
    <property type="entry name" value="RETINOL DEHYDROGENASE"/>
    <property type="match status" value="1"/>
</dbReference>
<evidence type="ECO:0000313" key="4">
    <source>
        <dbReference type="EMBL" id="NKY60568.1"/>
    </source>
</evidence>
<proteinExistence type="inferred from homology"/>
<evidence type="ECO:0000313" key="5">
    <source>
        <dbReference type="Proteomes" id="UP000570678"/>
    </source>
</evidence>
<comment type="caution">
    <text evidence="4">The sequence shown here is derived from an EMBL/GenBank/DDBJ whole genome shotgun (WGS) entry which is preliminary data.</text>
</comment>
<comment type="similarity">
    <text evidence="1">Belongs to the short-chain dehydrogenases/reductases (SDR) family.</text>
</comment>
<dbReference type="GO" id="GO:0016491">
    <property type="term" value="F:oxidoreductase activity"/>
    <property type="evidence" value="ECO:0007669"/>
    <property type="project" value="UniProtKB-KW"/>
</dbReference>